<dbReference type="Proteomes" id="UP000321051">
    <property type="component" value="Unassembled WGS sequence"/>
</dbReference>
<gene>
    <name evidence="1" type="ORF">MHA01_00250</name>
</gene>
<evidence type="ECO:0000313" key="1">
    <source>
        <dbReference type="EMBL" id="GEK57120.1"/>
    </source>
</evidence>
<dbReference type="OrthoDB" id="9950687at2"/>
<dbReference type="EMBL" id="BJUN01000001">
    <property type="protein sequence ID" value="GEK57120.1"/>
    <property type="molecule type" value="Genomic_DNA"/>
</dbReference>
<proteinExistence type="predicted"/>
<accession>A0A510Y1E3</accession>
<organism evidence="1 2">
    <name type="scientific">Marinococcus halophilus</name>
    <dbReference type="NCBI Taxonomy" id="1371"/>
    <lineage>
        <taxon>Bacteria</taxon>
        <taxon>Bacillati</taxon>
        <taxon>Bacillota</taxon>
        <taxon>Bacilli</taxon>
        <taxon>Bacillales</taxon>
        <taxon>Bacillaceae</taxon>
        <taxon>Marinococcus</taxon>
    </lineage>
</organism>
<keyword evidence="2" id="KW-1185">Reference proteome</keyword>
<dbReference type="RefSeq" id="WP_094907747.1">
    <property type="nucleotide sequence ID" value="NZ_BJUN01000001.1"/>
</dbReference>
<dbReference type="AlphaFoldDB" id="A0A510Y1E3"/>
<comment type="caution">
    <text evidence="1">The sequence shown here is derived from an EMBL/GenBank/DDBJ whole genome shotgun (WGS) entry which is preliminary data.</text>
</comment>
<reference evidence="1 2" key="1">
    <citation type="submission" date="2019-07" db="EMBL/GenBank/DDBJ databases">
        <title>Whole genome shotgun sequence of Marinococcus halophilus NBRC 102359.</title>
        <authorList>
            <person name="Hosoyama A."/>
            <person name="Uohara A."/>
            <person name="Ohji S."/>
            <person name="Ichikawa N."/>
        </authorList>
    </citation>
    <scope>NUCLEOTIDE SEQUENCE [LARGE SCALE GENOMIC DNA]</scope>
    <source>
        <strain evidence="1 2">NBRC 102359</strain>
    </source>
</reference>
<sequence length="103" mass="11629">MIPFTHDVTLLREGKPDAWGESTDVETEDLKGNIRSSTQVVKSLEGKEVVSVFNILFEGTVNIKHTDKIRFTEPNGEVREHEPITVKYLRNLSGEVAYTKVNV</sequence>
<evidence type="ECO:0000313" key="2">
    <source>
        <dbReference type="Proteomes" id="UP000321051"/>
    </source>
</evidence>
<protein>
    <submittedName>
        <fullName evidence="1">Uncharacterized protein</fullName>
    </submittedName>
</protein>
<name>A0A510Y1E3_MARHA</name>